<feature type="domain" description="Fibronectin type-III" evidence="6">
    <location>
        <begin position="569"/>
        <end position="667"/>
    </location>
</feature>
<organism evidence="8 9">
    <name type="scientific">Marinobacter vinifirmus</name>
    <dbReference type="NCBI Taxonomy" id="355591"/>
    <lineage>
        <taxon>Bacteria</taxon>
        <taxon>Pseudomonadati</taxon>
        <taxon>Pseudomonadota</taxon>
        <taxon>Gammaproteobacteria</taxon>
        <taxon>Pseudomonadales</taxon>
        <taxon>Marinobacteraceae</taxon>
        <taxon>Marinobacter</taxon>
    </lineage>
</organism>
<dbReference type="EMBL" id="NEFY01000002">
    <property type="protein sequence ID" value="OZC37243.1"/>
    <property type="molecule type" value="Genomic_DNA"/>
</dbReference>
<dbReference type="PROSITE" id="PS50853">
    <property type="entry name" value="FN3"/>
    <property type="match status" value="1"/>
</dbReference>
<dbReference type="CDD" id="cd00063">
    <property type="entry name" value="FN3"/>
    <property type="match status" value="1"/>
</dbReference>
<feature type="compositionally biased region" description="Polar residues" evidence="5">
    <location>
        <begin position="579"/>
        <end position="589"/>
    </location>
</feature>
<dbReference type="Gene3D" id="2.60.120.1560">
    <property type="match status" value="1"/>
</dbReference>
<dbReference type="InterPro" id="IPR059100">
    <property type="entry name" value="TSP3_bac"/>
</dbReference>
<evidence type="ECO:0000259" key="7">
    <source>
        <dbReference type="PROSITE" id="PS51820"/>
    </source>
</evidence>
<dbReference type="GO" id="GO:0005509">
    <property type="term" value="F:calcium ion binding"/>
    <property type="evidence" value="ECO:0007669"/>
    <property type="project" value="InterPro"/>
</dbReference>
<dbReference type="Pfam" id="PF18884">
    <property type="entry name" value="TSP3_bac"/>
    <property type="match status" value="1"/>
</dbReference>
<keyword evidence="2" id="KW-0964">Secreted</keyword>
<feature type="domain" description="PA14" evidence="7">
    <location>
        <begin position="44"/>
        <end position="200"/>
    </location>
</feature>
<evidence type="ECO:0000256" key="5">
    <source>
        <dbReference type="SAM" id="MobiDB-lite"/>
    </source>
</evidence>
<dbReference type="InterPro" id="IPR028974">
    <property type="entry name" value="TSP_type-3_rpt"/>
</dbReference>
<evidence type="ECO:0008006" key="10">
    <source>
        <dbReference type="Google" id="ProtNLM"/>
    </source>
</evidence>
<dbReference type="InterPro" id="IPR036116">
    <property type="entry name" value="FN3_sf"/>
</dbReference>
<comment type="caution">
    <text evidence="8">The sequence shown here is derived from an EMBL/GenBank/DDBJ whole genome shotgun (WGS) entry which is preliminary data.</text>
</comment>
<dbReference type="InterPro" id="IPR037524">
    <property type="entry name" value="PA14/GLEYA"/>
</dbReference>
<gene>
    <name evidence="8" type="ORF">B9Q17_03745</name>
</gene>
<dbReference type="SUPFAM" id="SSF56988">
    <property type="entry name" value="Anthrax protective antigen"/>
    <property type="match status" value="2"/>
</dbReference>
<dbReference type="InterPro" id="IPR011658">
    <property type="entry name" value="PA14_dom"/>
</dbReference>
<dbReference type="InterPro" id="IPR013783">
    <property type="entry name" value="Ig-like_fold"/>
</dbReference>
<feature type="domain" description="PA14" evidence="7">
    <location>
        <begin position="352"/>
        <end position="503"/>
    </location>
</feature>
<accession>A0A7Z1DWF2</accession>
<dbReference type="SMART" id="SM00758">
    <property type="entry name" value="PA14"/>
    <property type="match status" value="2"/>
</dbReference>
<dbReference type="SUPFAM" id="SSF49265">
    <property type="entry name" value="Fibronectin type III"/>
    <property type="match status" value="1"/>
</dbReference>
<feature type="region of interest" description="Disordered" evidence="5">
    <location>
        <begin position="558"/>
        <end position="589"/>
    </location>
</feature>
<dbReference type="Gene3D" id="3.90.182.10">
    <property type="entry name" value="Toxin - Anthrax Protective Antigen,domain 1"/>
    <property type="match status" value="1"/>
</dbReference>
<keyword evidence="9" id="KW-1185">Reference proteome</keyword>
<evidence type="ECO:0000313" key="9">
    <source>
        <dbReference type="Proteomes" id="UP000216984"/>
    </source>
</evidence>
<evidence type="ECO:0000256" key="4">
    <source>
        <dbReference type="ARBA" id="ARBA00022837"/>
    </source>
</evidence>
<evidence type="ECO:0000256" key="3">
    <source>
        <dbReference type="ARBA" id="ARBA00022729"/>
    </source>
</evidence>
<dbReference type="AlphaFoldDB" id="A0A7Z1DWF2"/>
<dbReference type="Pfam" id="PF07691">
    <property type="entry name" value="PA14"/>
    <property type="match status" value="2"/>
</dbReference>
<sequence>MESAMANGMKLSAFLAFGLLGGCQSWSVRDIDSLPPTASLPPTSEQGKVELRYFDNVTASSIDELTALGRFPDNPDEVSELARLEMLDSRADQYGGFVRGFIVPPSSGTYRFFISADDEAQFVFSTTASSADAQVVASVPRYSSRNQFDKYSSQASPIFNLEAGKRYYFEVIHREGYGGDHFSVAWEGPGITQSIVAGDYLYSYGESSAIYPGDELSKEGFSLGYRIGYFDGGQGLAFNPSYPPLDDDQDGLYDNWEEFHGLSASDAADATSDRDNDFLTATDEFRFGANPGSPDTDGDGIPDGVEFAYGLDPLNPGDARGDLDGDGVSNLDEYNAGTDFTDAQDVPVQEAELVPGMVGQYFSGRDLDQFFFARLDDKVEFDWGSGSPGEGIPNDVFSVRWVGYFQPPHNEGAQSYTFRARRDDGVRIYLGGERIMDRWGGGSTSNYYFTSKAVSAGELLPLVIEYYESYGAARLYIEIHDDETKTRLSENTILSATPMDSAVFTDTSVDGVPDAWALRFGLNPYEANASKILNSSGVSVLQAYNDKLDPRTLAPDEEWAVGSSPVPDEPTADQPPLPESSSSVTLSWTAPGTRLDGSSISLSEIEAYEIMYGRSEDELLERIEVSSSPTAFTFNGLELGLWYFAVRARDTRGLWSPKSNVVMREVK</sequence>
<name>A0A7Z1DWF2_9GAMM</name>
<evidence type="ECO:0000256" key="1">
    <source>
        <dbReference type="ARBA" id="ARBA00004613"/>
    </source>
</evidence>
<evidence type="ECO:0000259" key="6">
    <source>
        <dbReference type="PROSITE" id="PS50853"/>
    </source>
</evidence>
<keyword evidence="4" id="KW-0106">Calcium</keyword>
<dbReference type="Proteomes" id="UP000216984">
    <property type="component" value="Unassembled WGS sequence"/>
</dbReference>
<protein>
    <recommendedName>
        <fullName evidence="10">PA14 domain-containing protein</fullName>
    </recommendedName>
</protein>
<dbReference type="PANTHER" id="PTHR46769">
    <property type="entry name" value="POLYCYSTIC KIDNEY AND HEPATIC DISEASE 1 (AUTOSOMAL RECESSIVE)-LIKE 1"/>
    <property type="match status" value="1"/>
</dbReference>
<dbReference type="InterPro" id="IPR052387">
    <property type="entry name" value="Fibrocystin"/>
</dbReference>
<reference evidence="8 9" key="1">
    <citation type="submission" date="2017-06" db="EMBL/GenBank/DDBJ databases">
        <title>Draft genome sequence of the halophilic bacterium Marinobacter vinifirmus FB1.</title>
        <authorList>
            <person name="Stepanov V.G."/>
            <person name="Roberts D.J."/>
            <person name="Fox G.E."/>
        </authorList>
    </citation>
    <scope>NUCLEOTIDE SEQUENCE [LARGE SCALE GENOMIC DNA]</scope>
    <source>
        <strain evidence="8 9">FB1</strain>
    </source>
</reference>
<keyword evidence="3" id="KW-0732">Signal</keyword>
<proteinExistence type="predicted"/>
<dbReference type="PANTHER" id="PTHR46769:SF2">
    <property type="entry name" value="FIBROCYSTIN-L ISOFORM 2 PRECURSOR-RELATED"/>
    <property type="match status" value="1"/>
</dbReference>
<evidence type="ECO:0000313" key="8">
    <source>
        <dbReference type="EMBL" id="OZC37243.1"/>
    </source>
</evidence>
<dbReference type="SUPFAM" id="SSF103647">
    <property type="entry name" value="TSP type-3 repeat"/>
    <property type="match status" value="1"/>
</dbReference>
<dbReference type="InterPro" id="IPR003961">
    <property type="entry name" value="FN3_dom"/>
</dbReference>
<feature type="region of interest" description="Disordered" evidence="5">
    <location>
        <begin position="284"/>
        <end position="303"/>
    </location>
</feature>
<evidence type="ECO:0000256" key="2">
    <source>
        <dbReference type="ARBA" id="ARBA00022525"/>
    </source>
</evidence>
<comment type="subcellular location">
    <subcellularLocation>
        <location evidence="1">Secreted</location>
    </subcellularLocation>
</comment>
<dbReference type="Gene3D" id="2.60.40.10">
    <property type="entry name" value="Immunoglobulins"/>
    <property type="match status" value="1"/>
</dbReference>
<dbReference type="PROSITE" id="PS51820">
    <property type="entry name" value="PA14"/>
    <property type="match status" value="2"/>
</dbReference>